<evidence type="ECO:0000256" key="4">
    <source>
        <dbReference type="ARBA" id="ARBA00023136"/>
    </source>
</evidence>
<reference evidence="6 7" key="1">
    <citation type="journal article" date="2016" name="Mol. Biol. Evol.">
        <title>Comparative Genomics of Early-Diverging Mushroom-Forming Fungi Provides Insights into the Origins of Lignocellulose Decay Capabilities.</title>
        <authorList>
            <person name="Nagy L.G."/>
            <person name="Riley R."/>
            <person name="Tritt A."/>
            <person name="Adam C."/>
            <person name="Daum C."/>
            <person name="Floudas D."/>
            <person name="Sun H."/>
            <person name="Yadav J.S."/>
            <person name="Pangilinan J."/>
            <person name="Larsson K.H."/>
            <person name="Matsuura K."/>
            <person name="Barry K."/>
            <person name="Labutti K."/>
            <person name="Kuo R."/>
            <person name="Ohm R.A."/>
            <person name="Bhattacharya S.S."/>
            <person name="Shirouzu T."/>
            <person name="Yoshinaga Y."/>
            <person name="Martin F.M."/>
            <person name="Grigoriev I.V."/>
            <person name="Hibbett D.S."/>
        </authorList>
    </citation>
    <scope>NUCLEOTIDE SEQUENCE [LARGE SCALE GENOMIC DNA]</scope>
    <source>
        <strain evidence="6 7">HHB12733</strain>
    </source>
</reference>
<dbReference type="InParanoid" id="A0A165F4J8"/>
<dbReference type="InterPro" id="IPR027417">
    <property type="entry name" value="P-loop_NTPase"/>
</dbReference>
<dbReference type="Gene3D" id="3.40.50.300">
    <property type="entry name" value="P-loop containing nucleotide triphosphate hydrolases"/>
    <property type="match status" value="2"/>
</dbReference>
<evidence type="ECO:0000259" key="5">
    <source>
        <dbReference type="PROSITE" id="PS50893"/>
    </source>
</evidence>
<dbReference type="GO" id="GO:0016887">
    <property type="term" value="F:ATP hydrolysis activity"/>
    <property type="evidence" value="ECO:0007669"/>
    <property type="project" value="InterPro"/>
</dbReference>
<dbReference type="GO" id="GO:0016020">
    <property type="term" value="C:membrane"/>
    <property type="evidence" value="ECO:0007669"/>
    <property type="project" value="UniProtKB-SubCell"/>
</dbReference>
<sequence>MADLALSIWLTRVISSSLLVGLAFSLTLLKPPAPTPVPQGLREVAAVLVPVHTPRREWIISCCVVLAVCWIADAAVIAARRIVEGLWEPGEAMWKGEEAEIVGNFLAWTGVVGIGVWKESHGREVWTAVPLKVITILGAAIVGNLTRFLQNILTTLSIVLGSLVIVRRITLGQATPGAFVIFLTYITSQRTRKSAGQASATNLLVNDGVIEFENVSFSYSDRKGLVAIKNVSFTVPKGNHVALDGEGRILIDGKDIRDVTQNSLRKNIGVVPQECVLFNETIAFNIGYGRFDATTEETEAAATTAQLHERIMTFPEGYQTEVGERGVKLSGGEKQHEATSALDTATERDIQKALNHLVKGRSSLTIAHRLSTIANADIILVLKDGQIIERCSHGELLEMNGAFANMWAEHVRADGDIQTSGI</sequence>
<evidence type="ECO:0000313" key="7">
    <source>
        <dbReference type="Proteomes" id="UP000076842"/>
    </source>
</evidence>
<dbReference type="GO" id="GO:0005524">
    <property type="term" value="F:ATP binding"/>
    <property type="evidence" value="ECO:0007669"/>
    <property type="project" value="InterPro"/>
</dbReference>
<dbReference type="Gene3D" id="1.20.1560.10">
    <property type="entry name" value="ABC transporter type 1, transmembrane domain"/>
    <property type="match status" value="1"/>
</dbReference>
<dbReference type="InterPro" id="IPR036640">
    <property type="entry name" value="ABC1_TM_sf"/>
</dbReference>
<evidence type="ECO:0000256" key="3">
    <source>
        <dbReference type="ARBA" id="ARBA00022989"/>
    </source>
</evidence>
<gene>
    <name evidence="6" type="ORF">CALCODRAFT_518304</name>
</gene>
<dbReference type="EMBL" id="KV423982">
    <property type="protein sequence ID" value="KZT56173.1"/>
    <property type="molecule type" value="Genomic_DNA"/>
</dbReference>
<feature type="domain" description="ABC transporter" evidence="5">
    <location>
        <begin position="210"/>
        <end position="409"/>
    </location>
</feature>
<keyword evidence="7" id="KW-1185">Reference proteome</keyword>
<proteinExistence type="predicted"/>
<dbReference type="Proteomes" id="UP000076842">
    <property type="component" value="Unassembled WGS sequence"/>
</dbReference>
<dbReference type="STRING" id="1353952.A0A165F4J8"/>
<evidence type="ECO:0000256" key="1">
    <source>
        <dbReference type="ARBA" id="ARBA00004141"/>
    </source>
</evidence>
<name>A0A165F4J8_9BASI</name>
<keyword evidence="4" id="KW-0472">Membrane</keyword>
<protein>
    <submittedName>
        <fullName evidence="6">p-loop containing nucleoside triphosphate hydrolase protein</fullName>
    </submittedName>
</protein>
<dbReference type="Pfam" id="PF00005">
    <property type="entry name" value="ABC_tran"/>
    <property type="match status" value="1"/>
</dbReference>
<organism evidence="6 7">
    <name type="scientific">Calocera cornea HHB12733</name>
    <dbReference type="NCBI Taxonomy" id="1353952"/>
    <lineage>
        <taxon>Eukaryota</taxon>
        <taxon>Fungi</taxon>
        <taxon>Dikarya</taxon>
        <taxon>Basidiomycota</taxon>
        <taxon>Agaricomycotina</taxon>
        <taxon>Dacrymycetes</taxon>
        <taxon>Dacrymycetales</taxon>
        <taxon>Dacrymycetaceae</taxon>
        <taxon>Calocera</taxon>
    </lineage>
</organism>
<accession>A0A165F4J8</accession>
<keyword evidence="2" id="KW-0812">Transmembrane</keyword>
<comment type="subcellular location">
    <subcellularLocation>
        <location evidence="1">Membrane</location>
        <topology evidence="1">Multi-pass membrane protein</topology>
    </subcellularLocation>
</comment>
<dbReference type="InterPro" id="IPR039421">
    <property type="entry name" value="Type_1_exporter"/>
</dbReference>
<dbReference type="InterPro" id="IPR003439">
    <property type="entry name" value="ABC_transporter-like_ATP-bd"/>
</dbReference>
<dbReference type="SUPFAM" id="SSF52540">
    <property type="entry name" value="P-loop containing nucleoside triphosphate hydrolases"/>
    <property type="match status" value="1"/>
</dbReference>
<keyword evidence="3" id="KW-1133">Transmembrane helix</keyword>
<dbReference type="OrthoDB" id="6500128at2759"/>
<evidence type="ECO:0000313" key="6">
    <source>
        <dbReference type="EMBL" id="KZT56173.1"/>
    </source>
</evidence>
<dbReference type="PROSITE" id="PS50893">
    <property type="entry name" value="ABC_TRANSPORTER_2"/>
    <property type="match status" value="1"/>
</dbReference>
<keyword evidence="6" id="KW-0378">Hydrolase</keyword>
<evidence type="ECO:0000256" key="2">
    <source>
        <dbReference type="ARBA" id="ARBA00022692"/>
    </source>
</evidence>
<dbReference type="PANTHER" id="PTHR24221">
    <property type="entry name" value="ATP-BINDING CASSETTE SUB-FAMILY B"/>
    <property type="match status" value="1"/>
</dbReference>
<dbReference type="GO" id="GO:0042626">
    <property type="term" value="F:ATPase-coupled transmembrane transporter activity"/>
    <property type="evidence" value="ECO:0007669"/>
    <property type="project" value="TreeGrafter"/>
</dbReference>
<dbReference type="PANTHER" id="PTHR24221:SF654">
    <property type="entry name" value="ATP-BINDING CASSETTE SUB-FAMILY B MEMBER 6"/>
    <property type="match status" value="1"/>
</dbReference>
<dbReference type="AlphaFoldDB" id="A0A165F4J8"/>